<sequence length="404" mass="45425">MEGGGICGIEDRINGDVVREVMGRVDGMALASLACTSSHLRRLAQQQCLWEKLCHSTWPSTSLQEAQHLINSASFPGGFYKFYAQAFPFISSNDHHHHRQPDSTCQSQTEVETTSSLSDIVSLVDVYYKSQCILSRMQDGLIQPNDDVVDMAEQQLLYYGRDGMTADERDLDWFQNSPFKLELLDLKDAAAHFRNPTSADPMGNNIVGKGGGGGGQDGWCTEFAEDFRLSWIVLDKKAGKAVNLSSWKPLVVHKITSPPPHYNNHYGEGIYEMQFGCVIPSPKESSTALPPCHLAKCIIVARFKMSTGTRHNWLQWKEINMTIESLTHFQVNGRTGLMILNQALLCTSRTTNQAKVEKGLQLYEKTKREKIRKWMLRDAVANTLDIFIEITILLILFYAFPSLL</sequence>
<evidence type="ECO:0008006" key="4">
    <source>
        <dbReference type="Google" id="ProtNLM"/>
    </source>
</evidence>
<dbReference type="OrthoDB" id="830048at2759"/>
<dbReference type="PANTHER" id="PTHR33736">
    <property type="entry name" value="F-BOX PROTEIN-RELATED"/>
    <property type="match status" value="1"/>
</dbReference>
<evidence type="ECO:0000313" key="3">
    <source>
        <dbReference type="Proteomes" id="UP001141552"/>
    </source>
</evidence>
<evidence type="ECO:0000313" key="2">
    <source>
        <dbReference type="EMBL" id="KAJ4842123.1"/>
    </source>
</evidence>
<proteinExistence type="predicted"/>
<dbReference type="PANTHER" id="PTHR33736:SF15">
    <property type="entry name" value="F-BOX DOMAIN-CONTAINING PROTEIN"/>
    <property type="match status" value="1"/>
</dbReference>
<organism evidence="2 3">
    <name type="scientific">Turnera subulata</name>
    <dbReference type="NCBI Taxonomy" id="218843"/>
    <lineage>
        <taxon>Eukaryota</taxon>
        <taxon>Viridiplantae</taxon>
        <taxon>Streptophyta</taxon>
        <taxon>Embryophyta</taxon>
        <taxon>Tracheophyta</taxon>
        <taxon>Spermatophyta</taxon>
        <taxon>Magnoliopsida</taxon>
        <taxon>eudicotyledons</taxon>
        <taxon>Gunneridae</taxon>
        <taxon>Pentapetalae</taxon>
        <taxon>rosids</taxon>
        <taxon>fabids</taxon>
        <taxon>Malpighiales</taxon>
        <taxon>Passifloraceae</taxon>
        <taxon>Turnera</taxon>
    </lineage>
</organism>
<evidence type="ECO:0000256" key="1">
    <source>
        <dbReference type="SAM" id="Phobius"/>
    </source>
</evidence>
<gene>
    <name evidence="2" type="ORF">Tsubulata_029598</name>
</gene>
<feature type="transmembrane region" description="Helical" evidence="1">
    <location>
        <begin position="379"/>
        <end position="400"/>
    </location>
</feature>
<keyword evidence="1" id="KW-0812">Transmembrane</keyword>
<keyword evidence="3" id="KW-1185">Reference proteome</keyword>
<name>A0A9Q0G2R1_9ROSI</name>
<keyword evidence="1" id="KW-1133">Transmembrane helix</keyword>
<protein>
    <recommendedName>
        <fullName evidence="4">F-box domain-containing protein</fullName>
    </recommendedName>
</protein>
<reference evidence="2" key="1">
    <citation type="submission" date="2022-02" db="EMBL/GenBank/DDBJ databases">
        <authorList>
            <person name="Henning P.M."/>
            <person name="McCubbin A.G."/>
            <person name="Shore J.S."/>
        </authorList>
    </citation>
    <scope>NUCLEOTIDE SEQUENCE</scope>
    <source>
        <strain evidence="2">F60SS</strain>
        <tissue evidence="2">Leaves</tissue>
    </source>
</reference>
<dbReference type="InterPro" id="IPR036047">
    <property type="entry name" value="F-box-like_dom_sf"/>
</dbReference>
<keyword evidence="1" id="KW-0472">Membrane</keyword>
<dbReference type="EMBL" id="JAKUCV010002589">
    <property type="protein sequence ID" value="KAJ4842123.1"/>
    <property type="molecule type" value="Genomic_DNA"/>
</dbReference>
<dbReference type="SUPFAM" id="SSF81383">
    <property type="entry name" value="F-box domain"/>
    <property type="match status" value="1"/>
</dbReference>
<dbReference type="Proteomes" id="UP001141552">
    <property type="component" value="Unassembled WGS sequence"/>
</dbReference>
<dbReference type="InterPro" id="IPR045283">
    <property type="entry name" value="AT3G44326-like"/>
</dbReference>
<comment type="caution">
    <text evidence="2">The sequence shown here is derived from an EMBL/GenBank/DDBJ whole genome shotgun (WGS) entry which is preliminary data.</text>
</comment>
<dbReference type="AlphaFoldDB" id="A0A9Q0G2R1"/>
<accession>A0A9Q0G2R1</accession>
<reference evidence="2" key="2">
    <citation type="journal article" date="2023" name="Plants (Basel)">
        <title>Annotation of the Turnera subulata (Passifloraceae) Draft Genome Reveals the S-Locus Evolved after the Divergence of Turneroideae from Passifloroideae in a Stepwise Manner.</title>
        <authorList>
            <person name="Henning P.M."/>
            <person name="Roalson E.H."/>
            <person name="Mir W."/>
            <person name="McCubbin A.G."/>
            <person name="Shore J.S."/>
        </authorList>
    </citation>
    <scope>NUCLEOTIDE SEQUENCE</scope>
    <source>
        <strain evidence="2">F60SS</strain>
    </source>
</reference>